<feature type="transmembrane region" description="Helical" evidence="6">
    <location>
        <begin position="78"/>
        <end position="96"/>
    </location>
</feature>
<gene>
    <name evidence="8" type="ORF">D3H35_19285</name>
</gene>
<evidence type="ECO:0000256" key="1">
    <source>
        <dbReference type="ARBA" id="ARBA00004141"/>
    </source>
</evidence>
<dbReference type="RefSeq" id="WP_119150816.1">
    <property type="nucleotide sequence ID" value="NZ_JBHSOV010000035.1"/>
</dbReference>
<evidence type="ECO:0000256" key="6">
    <source>
        <dbReference type="SAM" id="Phobius"/>
    </source>
</evidence>
<evidence type="ECO:0000313" key="8">
    <source>
        <dbReference type="EMBL" id="RIE02781.1"/>
    </source>
</evidence>
<dbReference type="Pfam" id="PF04138">
    <property type="entry name" value="GtrA_DPMS_TM"/>
    <property type="match status" value="1"/>
</dbReference>
<feature type="transmembrane region" description="Helical" evidence="6">
    <location>
        <begin position="102"/>
        <end position="122"/>
    </location>
</feature>
<dbReference type="GO" id="GO:0000271">
    <property type="term" value="P:polysaccharide biosynthetic process"/>
    <property type="evidence" value="ECO:0007669"/>
    <property type="project" value="InterPro"/>
</dbReference>
<keyword evidence="5 6" id="KW-0472">Membrane</keyword>
<dbReference type="EMBL" id="QXJM01000039">
    <property type="protein sequence ID" value="RIE02781.1"/>
    <property type="molecule type" value="Genomic_DNA"/>
</dbReference>
<keyword evidence="9" id="KW-1185">Reference proteome</keyword>
<evidence type="ECO:0000259" key="7">
    <source>
        <dbReference type="Pfam" id="PF04138"/>
    </source>
</evidence>
<organism evidence="8 9">
    <name type="scientific">Cohnella faecalis</name>
    <dbReference type="NCBI Taxonomy" id="2315694"/>
    <lineage>
        <taxon>Bacteria</taxon>
        <taxon>Bacillati</taxon>
        <taxon>Bacillota</taxon>
        <taxon>Bacilli</taxon>
        <taxon>Bacillales</taxon>
        <taxon>Paenibacillaceae</taxon>
        <taxon>Cohnella</taxon>
    </lineage>
</organism>
<name>A0A398CTY8_9BACL</name>
<dbReference type="GO" id="GO:0005886">
    <property type="term" value="C:plasma membrane"/>
    <property type="evidence" value="ECO:0007669"/>
    <property type="project" value="TreeGrafter"/>
</dbReference>
<dbReference type="PANTHER" id="PTHR38459">
    <property type="entry name" value="PROPHAGE BACTOPRENOL-LINKED GLUCOSE TRANSLOCASE HOMOLOG"/>
    <property type="match status" value="1"/>
</dbReference>
<dbReference type="AlphaFoldDB" id="A0A398CTY8"/>
<evidence type="ECO:0000256" key="5">
    <source>
        <dbReference type="ARBA" id="ARBA00023136"/>
    </source>
</evidence>
<evidence type="ECO:0000256" key="3">
    <source>
        <dbReference type="ARBA" id="ARBA00022692"/>
    </source>
</evidence>
<feature type="transmembrane region" description="Helical" evidence="6">
    <location>
        <begin position="12"/>
        <end position="35"/>
    </location>
</feature>
<keyword evidence="4 6" id="KW-1133">Transmembrane helix</keyword>
<proteinExistence type="inferred from homology"/>
<comment type="subcellular location">
    <subcellularLocation>
        <location evidence="1">Membrane</location>
        <topology evidence="1">Multi-pass membrane protein</topology>
    </subcellularLocation>
</comment>
<dbReference type="Proteomes" id="UP000266340">
    <property type="component" value="Unassembled WGS sequence"/>
</dbReference>
<feature type="domain" description="GtrA/DPMS transmembrane" evidence="7">
    <location>
        <begin position="13"/>
        <end position="127"/>
    </location>
</feature>
<protein>
    <submittedName>
        <fullName evidence="8">GtrA family protein</fullName>
    </submittedName>
</protein>
<reference evidence="8 9" key="1">
    <citation type="submission" date="2018-09" db="EMBL/GenBank/DDBJ databases">
        <title>Cohnella cavernae sp. nov., isolated from a karst cave.</title>
        <authorList>
            <person name="Zhu H."/>
        </authorList>
    </citation>
    <scope>NUCLEOTIDE SEQUENCE [LARGE SCALE GENOMIC DNA]</scope>
    <source>
        <strain evidence="8 9">K2E09-144</strain>
    </source>
</reference>
<dbReference type="OrthoDB" id="9812049at2"/>
<keyword evidence="3 6" id="KW-0812">Transmembrane</keyword>
<evidence type="ECO:0000256" key="4">
    <source>
        <dbReference type="ARBA" id="ARBA00022989"/>
    </source>
</evidence>
<accession>A0A398CTY8</accession>
<evidence type="ECO:0000256" key="2">
    <source>
        <dbReference type="ARBA" id="ARBA00009399"/>
    </source>
</evidence>
<comment type="similarity">
    <text evidence="2">Belongs to the GtrA family.</text>
</comment>
<sequence>MRLRSEESRKLVKYALVGGMNSGVDFAVFVSLVYAAGMTSLWAQVLSYTAGLLNSYFWNRRWTFGVKRKQTVGEMVRFIVVNGLSFGVATAVLLLLEHWGFGSIFAKIVSFVFGLVVNYAGYRAWVFRGHTPQPETHPAG</sequence>
<dbReference type="InterPro" id="IPR051401">
    <property type="entry name" value="GtrA_CellWall_Glycosyl"/>
</dbReference>
<feature type="transmembrane region" description="Helical" evidence="6">
    <location>
        <begin position="41"/>
        <end position="58"/>
    </location>
</feature>
<dbReference type="InterPro" id="IPR007267">
    <property type="entry name" value="GtrA_DPMS_TM"/>
</dbReference>
<evidence type="ECO:0000313" key="9">
    <source>
        <dbReference type="Proteomes" id="UP000266340"/>
    </source>
</evidence>
<dbReference type="PANTHER" id="PTHR38459:SF1">
    <property type="entry name" value="PROPHAGE BACTOPRENOL-LINKED GLUCOSE TRANSLOCASE HOMOLOG"/>
    <property type="match status" value="1"/>
</dbReference>
<comment type="caution">
    <text evidence="8">The sequence shown here is derived from an EMBL/GenBank/DDBJ whole genome shotgun (WGS) entry which is preliminary data.</text>
</comment>